<gene>
    <name evidence="2" type="ORF">PCOR1329_LOCUS37645</name>
</gene>
<evidence type="ECO:0000256" key="1">
    <source>
        <dbReference type="SAM" id="MobiDB-lite"/>
    </source>
</evidence>
<feature type="region of interest" description="Disordered" evidence="1">
    <location>
        <begin position="1"/>
        <end position="23"/>
    </location>
</feature>
<feature type="compositionally biased region" description="Low complexity" evidence="1">
    <location>
        <begin position="1"/>
        <end position="11"/>
    </location>
</feature>
<proteinExistence type="predicted"/>
<evidence type="ECO:0000313" key="3">
    <source>
        <dbReference type="Proteomes" id="UP001189429"/>
    </source>
</evidence>
<reference evidence="2" key="1">
    <citation type="submission" date="2023-10" db="EMBL/GenBank/DDBJ databases">
        <authorList>
            <person name="Chen Y."/>
            <person name="Shah S."/>
            <person name="Dougan E. K."/>
            <person name="Thang M."/>
            <person name="Chan C."/>
        </authorList>
    </citation>
    <scope>NUCLEOTIDE SEQUENCE [LARGE SCALE GENOMIC DNA]</scope>
</reference>
<keyword evidence="3" id="KW-1185">Reference proteome</keyword>
<accession>A0ABN9TC05</accession>
<feature type="region of interest" description="Disordered" evidence="1">
    <location>
        <begin position="152"/>
        <end position="175"/>
    </location>
</feature>
<name>A0ABN9TC05_9DINO</name>
<sequence length="175" mass="18730">MSSASGMSSISEADPLSVDSSAAPSFTSDFPAVSCTCWRASLCERCGSSQEGLLEQLDRDISFAQASVSADVAARARLPVGPLPLDALQHRRNHRGRAHRKLLDAVASGLRRLRRSHDAPAGRSDRRCHHLAAASALGGALGRRFDESSLHATTLPRDPRETVPQIGFSQNGYGR</sequence>
<evidence type="ECO:0000313" key="2">
    <source>
        <dbReference type="EMBL" id="CAK0843229.1"/>
    </source>
</evidence>
<protein>
    <submittedName>
        <fullName evidence="2">Uncharacterized protein</fullName>
    </submittedName>
</protein>
<organism evidence="2 3">
    <name type="scientific">Prorocentrum cordatum</name>
    <dbReference type="NCBI Taxonomy" id="2364126"/>
    <lineage>
        <taxon>Eukaryota</taxon>
        <taxon>Sar</taxon>
        <taxon>Alveolata</taxon>
        <taxon>Dinophyceae</taxon>
        <taxon>Prorocentrales</taxon>
        <taxon>Prorocentraceae</taxon>
        <taxon>Prorocentrum</taxon>
    </lineage>
</organism>
<dbReference type="EMBL" id="CAUYUJ010014562">
    <property type="protein sequence ID" value="CAK0843229.1"/>
    <property type="molecule type" value="Genomic_DNA"/>
</dbReference>
<dbReference type="Proteomes" id="UP001189429">
    <property type="component" value="Unassembled WGS sequence"/>
</dbReference>
<comment type="caution">
    <text evidence="2">The sequence shown here is derived from an EMBL/GenBank/DDBJ whole genome shotgun (WGS) entry which is preliminary data.</text>
</comment>